<dbReference type="RefSeq" id="WP_241444880.1">
    <property type="nucleotide sequence ID" value="NZ_BSUJ01000001.1"/>
</dbReference>
<gene>
    <name evidence="4" type="ORF">GCM10025862_22460</name>
</gene>
<dbReference type="PRINTS" id="PR00377">
    <property type="entry name" value="IMPHPHTASES"/>
</dbReference>
<organism evidence="4 5">
    <name type="scientific">Arsenicicoccus piscis</name>
    <dbReference type="NCBI Taxonomy" id="673954"/>
    <lineage>
        <taxon>Bacteria</taxon>
        <taxon>Bacillati</taxon>
        <taxon>Actinomycetota</taxon>
        <taxon>Actinomycetes</taxon>
        <taxon>Micrococcales</taxon>
        <taxon>Intrasporangiaceae</taxon>
        <taxon>Arsenicicoccus</taxon>
    </lineage>
</organism>
<dbReference type="PANTHER" id="PTHR20854:SF4">
    <property type="entry name" value="INOSITOL-1-MONOPHOSPHATASE-RELATED"/>
    <property type="match status" value="1"/>
</dbReference>
<sequence>MSEAAPFDAAGAAAEAADDSTLTDLELAATLVREAGTLALQMRGGGLQTHTKTSVSDVVTAADHAAERLVGDRLRAARPDDGILGEEGTAKEPASGRTWVIDPVDGTYNFASGLSHWCSALALTGPAGVVLGAVYHPQSDELWLGGPELPTTRNGEPVERIEDRPLDQISAATYLHPTRFTRPEIFEPWKAATSRVATVRMLGSSSVDLASVAGGRIGVWYQHSCPDWDWLPGKALVEGAGGATALVQVGPVRWHVAGAPTGVAGIVAALGS</sequence>
<dbReference type="PROSITE" id="PS00629">
    <property type="entry name" value="IMP_1"/>
    <property type="match status" value="1"/>
</dbReference>
<keyword evidence="2" id="KW-0378">Hydrolase</keyword>
<dbReference type="Gene3D" id="3.30.540.10">
    <property type="entry name" value="Fructose-1,6-Bisphosphatase, subunit A, domain 1"/>
    <property type="match status" value="1"/>
</dbReference>
<comment type="caution">
    <text evidence="4">The sequence shown here is derived from an EMBL/GenBank/DDBJ whole genome shotgun (WGS) entry which is preliminary data.</text>
</comment>
<dbReference type="CDD" id="cd01637">
    <property type="entry name" value="IMPase_like"/>
    <property type="match status" value="1"/>
</dbReference>
<dbReference type="SUPFAM" id="SSF56655">
    <property type="entry name" value="Carbohydrate phosphatase"/>
    <property type="match status" value="1"/>
</dbReference>
<keyword evidence="3" id="KW-0460">Magnesium</keyword>
<dbReference type="InterPro" id="IPR020583">
    <property type="entry name" value="Inositol_monoP_metal-BS"/>
</dbReference>
<evidence type="ECO:0000313" key="4">
    <source>
        <dbReference type="EMBL" id="GMA20225.1"/>
    </source>
</evidence>
<keyword evidence="1" id="KW-0479">Metal-binding</keyword>
<evidence type="ECO:0000256" key="2">
    <source>
        <dbReference type="ARBA" id="ARBA00022801"/>
    </source>
</evidence>
<dbReference type="Gene3D" id="3.40.190.80">
    <property type="match status" value="1"/>
</dbReference>
<evidence type="ECO:0000256" key="3">
    <source>
        <dbReference type="ARBA" id="ARBA00022842"/>
    </source>
</evidence>
<dbReference type="EMBL" id="BSUJ01000001">
    <property type="protein sequence ID" value="GMA20225.1"/>
    <property type="molecule type" value="Genomic_DNA"/>
</dbReference>
<dbReference type="Pfam" id="PF00459">
    <property type="entry name" value="Inositol_P"/>
    <property type="match status" value="1"/>
</dbReference>
<keyword evidence="5" id="KW-1185">Reference proteome</keyword>
<dbReference type="Proteomes" id="UP001157109">
    <property type="component" value="Unassembled WGS sequence"/>
</dbReference>
<dbReference type="PANTHER" id="PTHR20854">
    <property type="entry name" value="INOSITOL MONOPHOSPHATASE"/>
    <property type="match status" value="1"/>
</dbReference>
<accession>A0ABQ6HPX2</accession>
<proteinExistence type="predicted"/>
<name>A0ABQ6HPX2_9MICO</name>
<protein>
    <submittedName>
        <fullName evidence="4">Fructose-1,6-bisphosphatase</fullName>
    </submittedName>
</protein>
<evidence type="ECO:0000256" key="1">
    <source>
        <dbReference type="ARBA" id="ARBA00022723"/>
    </source>
</evidence>
<dbReference type="InterPro" id="IPR000760">
    <property type="entry name" value="Inositol_monophosphatase-like"/>
</dbReference>
<evidence type="ECO:0000313" key="5">
    <source>
        <dbReference type="Proteomes" id="UP001157109"/>
    </source>
</evidence>
<reference evidence="5" key="1">
    <citation type="journal article" date="2019" name="Int. J. Syst. Evol. Microbiol.">
        <title>The Global Catalogue of Microorganisms (GCM) 10K type strain sequencing project: providing services to taxonomists for standard genome sequencing and annotation.</title>
        <authorList>
            <consortium name="The Broad Institute Genomics Platform"/>
            <consortium name="The Broad Institute Genome Sequencing Center for Infectious Disease"/>
            <person name="Wu L."/>
            <person name="Ma J."/>
        </authorList>
    </citation>
    <scope>NUCLEOTIDE SEQUENCE [LARGE SCALE GENOMIC DNA]</scope>
    <source>
        <strain evidence="5">NBRC 105830</strain>
    </source>
</reference>